<evidence type="ECO:0000259" key="1">
    <source>
        <dbReference type="Pfam" id="PF01979"/>
    </source>
</evidence>
<dbReference type="InterPro" id="IPR051781">
    <property type="entry name" value="Metallo-dep_Hydrolase"/>
</dbReference>
<dbReference type="AlphaFoldDB" id="A0AAN9YUT2"/>
<dbReference type="PANTHER" id="PTHR43135">
    <property type="entry name" value="ALPHA-D-RIBOSE 1-METHYLPHOSPHONATE 5-TRIPHOSPHATE DIPHOSPHATASE"/>
    <property type="match status" value="1"/>
</dbReference>
<accession>A0AAN9YUT2</accession>
<dbReference type="Gene3D" id="2.30.40.10">
    <property type="entry name" value="Urease, subunit C, domain 1"/>
    <property type="match status" value="1"/>
</dbReference>
<dbReference type="SUPFAM" id="SSF51338">
    <property type="entry name" value="Composite domain of metallo-dependent hydrolases"/>
    <property type="match status" value="1"/>
</dbReference>
<comment type="caution">
    <text evidence="2">The sequence shown here is derived from an EMBL/GenBank/DDBJ whole genome shotgun (WGS) entry which is preliminary data.</text>
</comment>
<gene>
    <name evidence="2" type="ORF">SLS62_002949</name>
</gene>
<evidence type="ECO:0000313" key="3">
    <source>
        <dbReference type="Proteomes" id="UP001320420"/>
    </source>
</evidence>
<dbReference type="Gene3D" id="3.40.50.10910">
    <property type="entry name" value="Amidohydrolase"/>
    <property type="match status" value="1"/>
</dbReference>
<dbReference type="Gene3D" id="1.20.58.520">
    <property type="entry name" value="Amidohydrolase"/>
    <property type="match status" value="1"/>
</dbReference>
<dbReference type="InterPro" id="IPR006680">
    <property type="entry name" value="Amidohydro-rel"/>
</dbReference>
<dbReference type="GO" id="GO:0016810">
    <property type="term" value="F:hydrolase activity, acting on carbon-nitrogen (but not peptide) bonds"/>
    <property type="evidence" value="ECO:0007669"/>
    <property type="project" value="InterPro"/>
</dbReference>
<evidence type="ECO:0000313" key="2">
    <source>
        <dbReference type="EMBL" id="KAK7755134.1"/>
    </source>
</evidence>
<proteinExistence type="predicted"/>
<dbReference type="InterPro" id="IPR011059">
    <property type="entry name" value="Metal-dep_hydrolase_composite"/>
</dbReference>
<dbReference type="Gene3D" id="3.30.110.90">
    <property type="entry name" value="Amidohydrolase"/>
    <property type="match status" value="1"/>
</dbReference>
<dbReference type="Pfam" id="PF01979">
    <property type="entry name" value="Amidohydro_1"/>
    <property type="match status" value="1"/>
</dbReference>
<sequence length="420" mass="45457">MPQTLLFKDVHIFDGETEIPRGDVLVEDGVIKKVSTTPLDLPNGSTTVIFKPGHTLIPGIIDAHIHTHMDGAIALTQSLEFGVTTVCDMHNEKENIPNLRKLGAEDADAADYKTASEGATIADGWPEAVVTAHDKSEETKAKIATWPKLKTRDDVEAYIEDRVRDKVDYIKLMHEDGHGMIVKPAVPSLELQKQIVEAAHAHGLIAVAHATSLRATIDMLEAGVDGLTHTFMDQTPTKELIAAYQKNNAYCNPTLVAMGSLTKQGLKEQEAYAHDPRVQKLLPQAAQERLCRCMGLGNESANAEHAYESVRQLKAAGIDIILGSDSAGPALGTAFGATIHQELATFVRKCGFTPLEALRAGTSLVAKRLGFPDRGRIAEGLRADLVLVEGNPLENIDRTLDLRGVWKQGVLCSAYTSVLA</sequence>
<keyword evidence="3" id="KW-1185">Reference proteome</keyword>
<feature type="domain" description="Amidohydrolase-related" evidence="1">
    <location>
        <begin position="55"/>
        <end position="409"/>
    </location>
</feature>
<name>A0AAN9YUT2_9PEZI</name>
<dbReference type="PANTHER" id="PTHR43135:SF3">
    <property type="entry name" value="ALPHA-D-RIBOSE 1-METHYLPHOSPHONATE 5-TRIPHOSPHATE DIPHOSPHATASE"/>
    <property type="match status" value="1"/>
</dbReference>
<dbReference type="InterPro" id="IPR032466">
    <property type="entry name" value="Metal_Hydrolase"/>
</dbReference>
<dbReference type="Proteomes" id="UP001320420">
    <property type="component" value="Unassembled WGS sequence"/>
</dbReference>
<organism evidence="2 3">
    <name type="scientific">Diatrype stigma</name>
    <dbReference type="NCBI Taxonomy" id="117547"/>
    <lineage>
        <taxon>Eukaryota</taxon>
        <taxon>Fungi</taxon>
        <taxon>Dikarya</taxon>
        <taxon>Ascomycota</taxon>
        <taxon>Pezizomycotina</taxon>
        <taxon>Sordariomycetes</taxon>
        <taxon>Xylariomycetidae</taxon>
        <taxon>Xylariales</taxon>
        <taxon>Diatrypaceae</taxon>
        <taxon>Diatrype</taxon>
    </lineage>
</organism>
<protein>
    <recommendedName>
        <fullName evidence="1">Amidohydrolase-related domain-containing protein</fullName>
    </recommendedName>
</protein>
<dbReference type="SUPFAM" id="SSF51556">
    <property type="entry name" value="Metallo-dependent hydrolases"/>
    <property type="match status" value="1"/>
</dbReference>
<dbReference type="EMBL" id="JAKJXP020000015">
    <property type="protein sequence ID" value="KAK7755134.1"/>
    <property type="molecule type" value="Genomic_DNA"/>
</dbReference>
<reference evidence="2 3" key="1">
    <citation type="submission" date="2024-02" db="EMBL/GenBank/DDBJ databases">
        <title>De novo assembly and annotation of 12 fungi associated with fruit tree decline syndrome in Ontario, Canada.</title>
        <authorList>
            <person name="Sulman M."/>
            <person name="Ellouze W."/>
            <person name="Ilyukhin E."/>
        </authorList>
    </citation>
    <scope>NUCLEOTIDE SEQUENCE [LARGE SCALE GENOMIC DNA]</scope>
    <source>
        <strain evidence="2 3">M11/M66-122</strain>
    </source>
</reference>